<evidence type="ECO:0008006" key="10">
    <source>
        <dbReference type="Google" id="ProtNLM"/>
    </source>
</evidence>
<evidence type="ECO:0000256" key="4">
    <source>
        <dbReference type="ARBA" id="ARBA00022692"/>
    </source>
</evidence>
<comment type="similarity">
    <text evidence="2">Belongs to the UPF0410 family.</text>
</comment>
<organism evidence="8 9">
    <name type="scientific">Corynebacterium ammoniagenes</name>
    <name type="common">Brevibacterium ammoniagenes</name>
    <dbReference type="NCBI Taxonomy" id="1697"/>
    <lineage>
        <taxon>Bacteria</taxon>
        <taxon>Bacillati</taxon>
        <taxon>Actinomycetota</taxon>
        <taxon>Actinomycetes</taxon>
        <taxon>Mycobacteriales</taxon>
        <taxon>Corynebacteriaceae</taxon>
        <taxon>Corynebacterium</taxon>
    </lineage>
</organism>
<dbReference type="PANTHER" id="PTHR33884:SF3">
    <property type="entry name" value="UPF0410 PROTEIN YMGE"/>
    <property type="match status" value="1"/>
</dbReference>
<sequence length="82" mass="8450">MGIIGWIIIGAIAGFLAEKIMKRDHGLLTNIIVGIIGGVLGGWLLSLVGLGGGGWIWTLVTAVIGACLLLWIVGAIRSKSAN</sequence>
<keyword evidence="3" id="KW-1003">Cell membrane</keyword>
<keyword evidence="6 7" id="KW-0472">Membrane</keyword>
<dbReference type="PANTHER" id="PTHR33884">
    <property type="entry name" value="UPF0410 PROTEIN YMGE"/>
    <property type="match status" value="1"/>
</dbReference>
<dbReference type="EMBL" id="BQKK01000003">
    <property type="protein sequence ID" value="GJN43297.1"/>
    <property type="molecule type" value="Genomic_DNA"/>
</dbReference>
<dbReference type="InterPro" id="IPR007341">
    <property type="entry name" value="Transgly_assoc"/>
</dbReference>
<dbReference type="Pfam" id="PF04226">
    <property type="entry name" value="Transgly_assoc"/>
    <property type="match status" value="1"/>
</dbReference>
<evidence type="ECO:0000256" key="3">
    <source>
        <dbReference type="ARBA" id="ARBA00022475"/>
    </source>
</evidence>
<keyword evidence="5 7" id="KW-1133">Transmembrane helix</keyword>
<comment type="caution">
    <text evidence="8">The sequence shown here is derived from an EMBL/GenBank/DDBJ whole genome shotgun (WGS) entry which is preliminary data.</text>
</comment>
<evidence type="ECO:0000313" key="8">
    <source>
        <dbReference type="EMBL" id="GJN43297.1"/>
    </source>
</evidence>
<gene>
    <name evidence="8" type="ORF">CAT723_17760</name>
</gene>
<accession>A0AAV5G953</accession>
<proteinExistence type="inferred from homology"/>
<protein>
    <recommendedName>
        <fullName evidence="10">GlsB/YeaQ/YmgE family stress response membrane protein</fullName>
    </recommendedName>
</protein>
<evidence type="ECO:0000256" key="2">
    <source>
        <dbReference type="ARBA" id="ARBA00011006"/>
    </source>
</evidence>
<dbReference type="GO" id="GO:0005886">
    <property type="term" value="C:plasma membrane"/>
    <property type="evidence" value="ECO:0007669"/>
    <property type="project" value="UniProtKB-SubCell"/>
</dbReference>
<comment type="subcellular location">
    <subcellularLocation>
        <location evidence="1">Cell membrane</location>
        <topology evidence="1">Multi-pass membrane protein</topology>
    </subcellularLocation>
</comment>
<dbReference type="Proteomes" id="UP001054925">
    <property type="component" value="Unassembled WGS sequence"/>
</dbReference>
<evidence type="ECO:0000256" key="6">
    <source>
        <dbReference type="ARBA" id="ARBA00023136"/>
    </source>
</evidence>
<feature type="transmembrane region" description="Helical" evidence="7">
    <location>
        <begin position="27"/>
        <end position="48"/>
    </location>
</feature>
<evidence type="ECO:0000256" key="1">
    <source>
        <dbReference type="ARBA" id="ARBA00004651"/>
    </source>
</evidence>
<evidence type="ECO:0000313" key="9">
    <source>
        <dbReference type="Proteomes" id="UP001054925"/>
    </source>
</evidence>
<evidence type="ECO:0000256" key="5">
    <source>
        <dbReference type="ARBA" id="ARBA00022989"/>
    </source>
</evidence>
<evidence type="ECO:0000256" key="7">
    <source>
        <dbReference type="SAM" id="Phobius"/>
    </source>
</evidence>
<dbReference type="AlphaFoldDB" id="A0AAV5G953"/>
<feature type="transmembrane region" description="Helical" evidence="7">
    <location>
        <begin position="54"/>
        <end position="76"/>
    </location>
</feature>
<keyword evidence="4 7" id="KW-0812">Transmembrane</keyword>
<reference evidence="8" key="1">
    <citation type="submission" date="2021-12" db="EMBL/GenBank/DDBJ databases">
        <title>Draft genome sequence of Corynebacterium ammoniagenes strain T-723.</title>
        <authorList>
            <person name="Matsuzawa M."/>
            <person name="Hiratani M."/>
            <person name="Abe I."/>
            <person name="Tsuji Y."/>
            <person name="Nakamura J."/>
        </authorList>
    </citation>
    <scope>NUCLEOTIDE SEQUENCE</scope>
    <source>
        <strain evidence="8">T-723</strain>
    </source>
</reference>
<dbReference type="RefSeq" id="WP_040355834.1">
    <property type="nucleotide sequence ID" value="NZ_BQKK01000003.1"/>
</dbReference>
<name>A0AAV5G953_CORAM</name>